<evidence type="ECO:0000256" key="1">
    <source>
        <dbReference type="SAM" id="MobiDB-lite"/>
    </source>
</evidence>
<feature type="region of interest" description="Disordered" evidence="1">
    <location>
        <begin position="201"/>
        <end position="263"/>
    </location>
</feature>
<dbReference type="AlphaFoldDB" id="A0A371D4V9"/>
<sequence length="281" mass="31394">MYEARLSDHRRHLAHSPDQYIVGDADPHLFDVFEPTYIQSAFQGKPTTLAHLVFGRAGWEQLSSMHPPNLALPKDPLTRVFAELGMLDRPTHLHMGSYDQSSLFLSPTEMRAAMVETKLEATLRTSNAKVLCDIFCLQGVTKRNSQTFVEVVKSRKVAVGPLEYYGIGQRITRAGPDGMSNWRLVVCDESPRLEEHFRQRQRAHDKRIADGRHKGGHRKSGSKKAAELGGWHAKPMPKPLHLLSSASSSSLPQLDQGDESPPLMKKCRLSVDAKVMLGLLV</sequence>
<name>A0A371D4V9_9APHY</name>
<organism evidence="2 3">
    <name type="scientific">Lentinus brumalis</name>
    <dbReference type="NCBI Taxonomy" id="2498619"/>
    <lineage>
        <taxon>Eukaryota</taxon>
        <taxon>Fungi</taxon>
        <taxon>Dikarya</taxon>
        <taxon>Basidiomycota</taxon>
        <taxon>Agaricomycotina</taxon>
        <taxon>Agaricomycetes</taxon>
        <taxon>Polyporales</taxon>
        <taxon>Polyporaceae</taxon>
        <taxon>Lentinus</taxon>
    </lineage>
</organism>
<dbReference type="EMBL" id="KZ857418">
    <property type="protein sequence ID" value="RDX47576.1"/>
    <property type="molecule type" value="Genomic_DNA"/>
</dbReference>
<protein>
    <submittedName>
        <fullName evidence="2">Uncharacterized protein</fullName>
    </submittedName>
</protein>
<accession>A0A371D4V9</accession>
<evidence type="ECO:0000313" key="2">
    <source>
        <dbReference type="EMBL" id="RDX47576.1"/>
    </source>
</evidence>
<proteinExistence type="predicted"/>
<keyword evidence="3" id="KW-1185">Reference proteome</keyword>
<evidence type="ECO:0000313" key="3">
    <source>
        <dbReference type="Proteomes" id="UP000256964"/>
    </source>
</evidence>
<feature type="compositionally biased region" description="Low complexity" evidence="1">
    <location>
        <begin position="240"/>
        <end position="251"/>
    </location>
</feature>
<dbReference type="OrthoDB" id="2798109at2759"/>
<dbReference type="Proteomes" id="UP000256964">
    <property type="component" value="Unassembled WGS sequence"/>
</dbReference>
<reference evidence="2 3" key="1">
    <citation type="journal article" date="2018" name="Biotechnol. Biofuels">
        <title>Integrative visual omics of the white-rot fungus Polyporus brumalis exposes the biotechnological potential of its oxidative enzymes for delignifying raw plant biomass.</title>
        <authorList>
            <person name="Miyauchi S."/>
            <person name="Rancon A."/>
            <person name="Drula E."/>
            <person name="Hage H."/>
            <person name="Chaduli D."/>
            <person name="Favel A."/>
            <person name="Grisel S."/>
            <person name="Henrissat B."/>
            <person name="Herpoel-Gimbert I."/>
            <person name="Ruiz-Duenas F.J."/>
            <person name="Chevret D."/>
            <person name="Hainaut M."/>
            <person name="Lin J."/>
            <person name="Wang M."/>
            <person name="Pangilinan J."/>
            <person name="Lipzen A."/>
            <person name="Lesage-Meessen L."/>
            <person name="Navarro D."/>
            <person name="Riley R."/>
            <person name="Grigoriev I.V."/>
            <person name="Zhou S."/>
            <person name="Raouche S."/>
            <person name="Rosso M.N."/>
        </authorList>
    </citation>
    <scope>NUCLEOTIDE SEQUENCE [LARGE SCALE GENOMIC DNA]</scope>
    <source>
        <strain evidence="2 3">BRFM 1820</strain>
    </source>
</reference>
<gene>
    <name evidence="2" type="ORF">OH76DRAFT_1484694</name>
</gene>